<dbReference type="InterPro" id="IPR010667">
    <property type="entry name" value="Phage_T4_Gp19"/>
</dbReference>
<comment type="caution">
    <text evidence="2">The sequence shown here is derived from an EMBL/GenBank/DDBJ whole genome shotgun (WGS) entry which is preliminary data.</text>
</comment>
<feature type="compositionally biased region" description="Basic and acidic residues" evidence="1">
    <location>
        <begin position="42"/>
        <end position="54"/>
    </location>
</feature>
<dbReference type="PANTHER" id="PTHR38009">
    <property type="entry name" value="CONSERVED HYPOTHETICAL PHAGE TAIL PROTEIN"/>
    <property type="match status" value="1"/>
</dbReference>
<dbReference type="PANTHER" id="PTHR38009:SF1">
    <property type="entry name" value="CONSERVED HYPOTHETICAL PHAGE TAIL PROTEIN"/>
    <property type="match status" value="1"/>
</dbReference>
<keyword evidence="3" id="KW-1185">Reference proteome</keyword>
<dbReference type="Proteomes" id="UP001595851">
    <property type="component" value="Unassembled WGS sequence"/>
</dbReference>
<protein>
    <submittedName>
        <fullName evidence="2">Phage tail protein</fullName>
    </submittedName>
</protein>
<accession>A0ABV8GQJ5</accession>
<evidence type="ECO:0000313" key="3">
    <source>
        <dbReference type="Proteomes" id="UP001595851"/>
    </source>
</evidence>
<evidence type="ECO:0000313" key="2">
    <source>
        <dbReference type="EMBL" id="MFC4015146.1"/>
    </source>
</evidence>
<sequence>MAQFSVNTTRLDPYKNFKFRVKWDNKYVAGISKVSALRRTTEVVEHRDGGDHSSARKSPGRTKYEPITLERGVTHDPEFELWANKVWNYANAQAGPDQRDREVALAAFRKDLIIEVYNEAGQKVLAYQVFRCWVSEFQALPDLDANANAIAIQHLKLENEGWVRDLSVTEPTESDS</sequence>
<dbReference type="EMBL" id="JBHSBI010000041">
    <property type="protein sequence ID" value="MFC4015146.1"/>
    <property type="molecule type" value="Genomic_DNA"/>
</dbReference>
<name>A0ABV8GQJ5_9ACTN</name>
<dbReference type="InterPro" id="IPR011747">
    <property type="entry name" value="CHP02241"/>
</dbReference>
<gene>
    <name evidence="2" type="ORF">ACFOY2_48580</name>
</gene>
<dbReference type="NCBIfam" id="TIGR02241">
    <property type="entry name" value="conserved hypothetical phage tail region protein"/>
    <property type="match status" value="1"/>
</dbReference>
<reference evidence="3" key="1">
    <citation type="journal article" date="2019" name="Int. J. Syst. Evol. Microbiol.">
        <title>The Global Catalogue of Microorganisms (GCM) 10K type strain sequencing project: providing services to taxonomists for standard genome sequencing and annotation.</title>
        <authorList>
            <consortium name="The Broad Institute Genomics Platform"/>
            <consortium name="The Broad Institute Genome Sequencing Center for Infectious Disease"/>
            <person name="Wu L."/>
            <person name="Ma J."/>
        </authorList>
    </citation>
    <scope>NUCLEOTIDE SEQUENCE [LARGE SCALE GENOMIC DNA]</scope>
    <source>
        <strain evidence="3">TBRC 1276</strain>
    </source>
</reference>
<dbReference type="Pfam" id="PF06841">
    <property type="entry name" value="Phage_T4_gp19"/>
    <property type="match status" value="1"/>
</dbReference>
<proteinExistence type="predicted"/>
<dbReference type="RefSeq" id="WP_357831526.1">
    <property type="nucleotide sequence ID" value="NZ_JBHSBI010000041.1"/>
</dbReference>
<evidence type="ECO:0000256" key="1">
    <source>
        <dbReference type="SAM" id="MobiDB-lite"/>
    </source>
</evidence>
<feature type="region of interest" description="Disordered" evidence="1">
    <location>
        <begin position="42"/>
        <end position="61"/>
    </location>
</feature>
<organism evidence="2 3">
    <name type="scientific">Nonomuraea purpurea</name>
    <dbReference type="NCBI Taxonomy" id="1849276"/>
    <lineage>
        <taxon>Bacteria</taxon>
        <taxon>Bacillati</taxon>
        <taxon>Actinomycetota</taxon>
        <taxon>Actinomycetes</taxon>
        <taxon>Streptosporangiales</taxon>
        <taxon>Streptosporangiaceae</taxon>
        <taxon>Nonomuraea</taxon>
    </lineage>
</organism>